<gene>
    <name evidence="1" type="ORF">DNH61_12240</name>
</gene>
<sequence>MPAFDRFEFGLPDSQALEPQPLCDCAYDRCRNAIYRGEPNWNYYGEWLCSALCLAKHAGAEKRYAE</sequence>
<dbReference type="EMBL" id="QKRB01000044">
    <property type="protein sequence ID" value="PZD95313.1"/>
    <property type="molecule type" value="Genomic_DNA"/>
</dbReference>
<evidence type="ECO:0000313" key="1">
    <source>
        <dbReference type="EMBL" id="PZD95313.1"/>
    </source>
</evidence>
<evidence type="ECO:0000313" key="2">
    <source>
        <dbReference type="Proteomes" id="UP000249522"/>
    </source>
</evidence>
<organism evidence="1 2">
    <name type="scientific">Paenibacillus sambharensis</name>
    <dbReference type="NCBI Taxonomy" id="1803190"/>
    <lineage>
        <taxon>Bacteria</taxon>
        <taxon>Bacillati</taxon>
        <taxon>Bacillota</taxon>
        <taxon>Bacilli</taxon>
        <taxon>Bacillales</taxon>
        <taxon>Paenibacillaceae</taxon>
        <taxon>Paenibacillus</taxon>
    </lineage>
</organism>
<accession>A0A2W1L8S2</accession>
<keyword evidence="2" id="KW-1185">Reference proteome</keyword>
<proteinExistence type="predicted"/>
<name>A0A2W1L8S2_9BACL</name>
<comment type="caution">
    <text evidence="1">The sequence shown here is derived from an EMBL/GenBank/DDBJ whole genome shotgun (WGS) entry which is preliminary data.</text>
</comment>
<dbReference type="AlphaFoldDB" id="A0A2W1L8S2"/>
<dbReference type="RefSeq" id="WP_111146942.1">
    <property type="nucleotide sequence ID" value="NZ_QKRB01000044.1"/>
</dbReference>
<protein>
    <submittedName>
        <fullName evidence="1">Uncharacterized protein</fullName>
    </submittedName>
</protein>
<dbReference type="OrthoDB" id="2623841at2"/>
<dbReference type="Proteomes" id="UP000249522">
    <property type="component" value="Unassembled WGS sequence"/>
</dbReference>
<reference evidence="1 2" key="1">
    <citation type="submission" date="2018-06" db="EMBL/GenBank/DDBJ databases">
        <title>Paenibacillus imtechensis sp. nov.</title>
        <authorList>
            <person name="Pinnaka A.K."/>
            <person name="Singh H."/>
            <person name="Kaur M."/>
        </authorList>
    </citation>
    <scope>NUCLEOTIDE SEQUENCE [LARGE SCALE GENOMIC DNA]</scope>
    <source>
        <strain evidence="1 2">SMB1</strain>
    </source>
</reference>